<dbReference type="Proteomes" id="UP000009134">
    <property type="component" value="Chromosome"/>
</dbReference>
<gene>
    <name evidence="2" type="ordered locus">Saro_2700</name>
</gene>
<dbReference type="RefSeq" id="WP_011446342.1">
    <property type="nucleotide sequence ID" value="NC_007794.1"/>
</dbReference>
<evidence type="ECO:0000313" key="3">
    <source>
        <dbReference type="Proteomes" id="UP000009134"/>
    </source>
</evidence>
<sequence length="303" mass="33635">MNAQSKIQLGDGDDAFRAQVVGGSEASALFDANPWLTHFELWHRKNGTIATPDFGGDDRIEAGIRLEPVIVDWACDKWGYVKRDTPRRLANGKGLGGHPDQAVTCPDRGDGILEVKTADWLQAKAWGDEPPLHYQLQAMTYMGLAGVQWADLVMLVGGNELRRFQIEFRPKLYAEIERRVVAFWQSIADNSPPSADYRRDLPPLTELYRSGTDEVADLTGDNLAAVAAAEYLAADEAMKAAEKRRDIAKAELVDKMGHASEALIQGFRFRATTVAATPDREAVAGEIIRGRKSYRRYSVKEMK</sequence>
<accession>Q2G4T7</accession>
<dbReference type="InterPro" id="IPR011604">
    <property type="entry name" value="PDDEXK-like_dom_sf"/>
</dbReference>
<dbReference type="SUPFAM" id="SSF52980">
    <property type="entry name" value="Restriction endonuclease-like"/>
    <property type="match status" value="1"/>
</dbReference>
<dbReference type="AlphaFoldDB" id="Q2G4T7"/>
<keyword evidence="2" id="KW-0255">Endonuclease</keyword>
<evidence type="ECO:0000259" key="1">
    <source>
        <dbReference type="Pfam" id="PF09588"/>
    </source>
</evidence>
<dbReference type="EMBL" id="CP000248">
    <property type="protein sequence ID" value="ABD27136.1"/>
    <property type="molecule type" value="Genomic_DNA"/>
</dbReference>
<feature type="domain" description="YqaJ viral recombinase" evidence="1">
    <location>
        <begin position="16"/>
        <end position="147"/>
    </location>
</feature>
<dbReference type="GO" id="GO:0004519">
    <property type="term" value="F:endonuclease activity"/>
    <property type="evidence" value="ECO:0007669"/>
    <property type="project" value="UniProtKB-KW"/>
</dbReference>
<name>Q2G4T7_NOVAD</name>
<dbReference type="eggNOG" id="COG5377">
    <property type="taxonomic scope" value="Bacteria"/>
</dbReference>
<keyword evidence="2" id="KW-0378">Hydrolase</keyword>
<dbReference type="InterPro" id="IPR019080">
    <property type="entry name" value="YqaJ_viral_recombinase"/>
</dbReference>
<dbReference type="KEGG" id="nar:Saro_2700"/>
<dbReference type="STRING" id="279238.Saro_2700"/>
<dbReference type="Gene3D" id="3.90.320.10">
    <property type="match status" value="1"/>
</dbReference>
<dbReference type="InterPro" id="IPR011335">
    <property type="entry name" value="Restrct_endonuc-II-like"/>
</dbReference>
<evidence type="ECO:0000313" key="2">
    <source>
        <dbReference type="EMBL" id="ABD27136.1"/>
    </source>
</evidence>
<reference evidence="3" key="1">
    <citation type="submission" date="2006-01" db="EMBL/GenBank/DDBJ databases">
        <title>Complete sequence of Novosphingobium aromaticivorans DSM 12444.</title>
        <authorList>
            <consortium name="US DOE Joint Genome Institute"/>
            <person name="Copeland A."/>
            <person name="Lucas S."/>
            <person name="Lapidus A."/>
            <person name="Barry K."/>
            <person name="Detter J.C."/>
            <person name="Glavina T."/>
            <person name="Hammon N."/>
            <person name="Israni S."/>
            <person name="Pitluck S."/>
            <person name="Chain P."/>
            <person name="Malfatti S."/>
            <person name="Shin M."/>
            <person name="Vergez L."/>
            <person name="Schmutz J."/>
            <person name="Larimer F."/>
            <person name="Land M."/>
            <person name="Kyrpides N."/>
            <person name="Ivanova N."/>
            <person name="Fredrickson J."/>
            <person name="Balkwill D."/>
            <person name="Romine M.F."/>
            <person name="Richardson P."/>
        </authorList>
    </citation>
    <scope>NUCLEOTIDE SEQUENCE [LARGE SCALE GENOMIC DNA]</scope>
    <source>
        <strain evidence="3">ATCC 700278 / DSM 12444 / CCUG 56034 / CIP 105152 / NBRC 16084 / F199</strain>
    </source>
</reference>
<keyword evidence="3" id="KW-1185">Reference proteome</keyword>
<organism evidence="2 3">
    <name type="scientific">Novosphingobium aromaticivorans (strain ATCC 700278 / DSM 12444 / CCUG 56034 / CIP 105152 / NBRC 16084 / F199)</name>
    <dbReference type="NCBI Taxonomy" id="279238"/>
    <lineage>
        <taxon>Bacteria</taxon>
        <taxon>Pseudomonadati</taxon>
        <taxon>Pseudomonadota</taxon>
        <taxon>Alphaproteobacteria</taxon>
        <taxon>Sphingomonadales</taxon>
        <taxon>Sphingomonadaceae</taxon>
        <taxon>Novosphingobium</taxon>
    </lineage>
</organism>
<protein>
    <submittedName>
        <fullName evidence="2">Phage-related protein predicted endonuclease-like protein</fullName>
    </submittedName>
</protein>
<dbReference type="Pfam" id="PF09588">
    <property type="entry name" value="YqaJ"/>
    <property type="match status" value="1"/>
</dbReference>
<dbReference type="HOGENOM" id="CLU_879428_0_0_5"/>
<keyword evidence="2" id="KW-0540">Nuclease</keyword>
<proteinExistence type="predicted"/>